<reference evidence="4 5" key="1">
    <citation type="submission" date="2019-11" db="EMBL/GenBank/DDBJ databases">
        <authorList>
            <person name="Yuan L."/>
        </authorList>
    </citation>
    <scope>NUCLEOTIDE SEQUENCE [LARGE SCALE GENOMIC DNA]</scope>
    <source>
        <strain evidence="4 5">TRM43335</strain>
    </source>
</reference>
<evidence type="ECO:0000313" key="5">
    <source>
        <dbReference type="Proteomes" id="UP000473014"/>
    </source>
</evidence>
<sequence length="199" mass="19600">MRGPGHRTGRAGGPGRAGGATAVRRTTWPPGARLTGLGCGLLAVGAMVVAGGLNALLLDGPSLPYGISFVLVSAVCALWVRPVDLAAAPIAAPIAFTAGLPFLGDGAGGVADRLVDLVTALAVNAGWVYGGTLTALLVVLVRGGAVRRGGGGRRAGTRGRKAEGAGRTRPEKTRPGRRRAGEAGLGTARAEGAAAPDGS</sequence>
<dbReference type="Pfam" id="PF20177">
    <property type="entry name" value="DUF6542"/>
    <property type="match status" value="1"/>
</dbReference>
<feature type="transmembrane region" description="Helical" evidence="2">
    <location>
        <begin position="63"/>
        <end position="80"/>
    </location>
</feature>
<keyword evidence="2" id="KW-0812">Transmembrane</keyword>
<comment type="caution">
    <text evidence="4">The sequence shown here is derived from an EMBL/GenBank/DDBJ whole genome shotgun (WGS) entry which is preliminary data.</text>
</comment>
<proteinExistence type="predicted"/>
<evidence type="ECO:0000256" key="2">
    <source>
        <dbReference type="SAM" id="Phobius"/>
    </source>
</evidence>
<feature type="transmembrane region" description="Helical" evidence="2">
    <location>
        <begin position="34"/>
        <end position="57"/>
    </location>
</feature>
<accession>A0A6G2BEV9</accession>
<feature type="compositionally biased region" description="Basic and acidic residues" evidence="1">
    <location>
        <begin position="160"/>
        <end position="174"/>
    </location>
</feature>
<gene>
    <name evidence="4" type="ORF">F0L17_17190</name>
</gene>
<evidence type="ECO:0000313" key="4">
    <source>
        <dbReference type="EMBL" id="MTE20817.1"/>
    </source>
</evidence>
<keyword evidence="2" id="KW-1133">Transmembrane helix</keyword>
<name>A0A6G2BEV9_9ACTN</name>
<protein>
    <recommendedName>
        <fullName evidence="3">DUF6542 domain-containing protein</fullName>
    </recommendedName>
</protein>
<feature type="region of interest" description="Disordered" evidence="1">
    <location>
        <begin position="146"/>
        <end position="199"/>
    </location>
</feature>
<dbReference type="EMBL" id="WIXO01000001">
    <property type="protein sequence ID" value="MTE20817.1"/>
    <property type="molecule type" value="Genomic_DNA"/>
</dbReference>
<keyword evidence="2" id="KW-0472">Membrane</keyword>
<dbReference type="RefSeq" id="WP_155071776.1">
    <property type="nucleotide sequence ID" value="NZ_WIXO01000001.1"/>
</dbReference>
<organism evidence="4 5">
    <name type="scientific">Streptomyces taklimakanensis</name>
    <dbReference type="NCBI Taxonomy" id="2569853"/>
    <lineage>
        <taxon>Bacteria</taxon>
        <taxon>Bacillati</taxon>
        <taxon>Actinomycetota</taxon>
        <taxon>Actinomycetes</taxon>
        <taxon>Kitasatosporales</taxon>
        <taxon>Streptomycetaceae</taxon>
        <taxon>Streptomyces</taxon>
    </lineage>
</organism>
<dbReference type="AlphaFoldDB" id="A0A6G2BEV9"/>
<feature type="transmembrane region" description="Helical" evidence="2">
    <location>
        <begin position="85"/>
        <end position="104"/>
    </location>
</feature>
<feature type="transmembrane region" description="Helical" evidence="2">
    <location>
        <begin position="124"/>
        <end position="145"/>
    </location>
</feature>
<dbReference type="Proteomes" id="UP000473014">
    <property type="component" value="Unassembled WGS sequence"/>
</dbReference>
<feature type="region of interest" description="Disordered" evidence="1">
    <location>
        <begin position="1"/>
        <end position="27"/>
    </location>
</feature>
<evidence type="ECO:0000259" key="3">
    <source>
        <dbReference type="Pfam" id="PF20177"/>
    </source>
</evidence>
<keyword evidence="5" id="KW-1185">Reference proteome</keyword>
<dbReference type="OrthoDB" id="4334282at2"/>
<dbReference type="InterPro" id="IPR046672">
    <property type="entry name" value="DUF6542"/>
</dbReference>
<feature type="domain" description="DUF6542" evidence="3">
    <location>
        <begin position="33"/>
        <end position="147"/>
    </location>
</feature>
<evidence type="ECO:0000256" key="1">
    <source>
        <dbReference type="SAM" id="MobiDB-lite"/>
    </source>
</evidence>